<organism evidence="2 3">
    <name type="scientific">Povalibacter uvarum</name>
    <dbReference type="NCBI Taxonomy" id="732238"/>
    <lineage>
        <taxon>Bacteria</taxon>
        <taxon>Pseudomonadati</taxon>
        <taxon>Pseudomonadota</taxon>
        <taxon>Gammaproteobacteria</taxon>
        <taxon>Steroidobacterales</taxon>
        <taxon>Steroidobacteraceae</taxon>
        <taxon>Povalibacter</taxon>
    </lineage>
</organism>
<evidence type="ECO:0000313" key="3">
    <source>
        <dbReference type="Proteomes" id="UP000588068"/>
    </source>
</evidence>
<dbReference type="AlphaFoldDB" id="A0A841HT60"/>
<gene>
    <name evidence="2" type="ORF">HNQ60_003922</name>
</gene>
<dbReference type="EMBL" id="JACHHZ010000004">
    <property type="protein sequence ID" value="MBB6095035.1"/>
    <property type="molecule type" value="Genomic_DNA"/>
</dbReference>
<comment type="caution">
    <text evidence="2">The sequence shown here is derived from an EMBL/GenBank/DDBJ whole genome shotgun (WGS) entry which is preliminary data.</text>
</comment>
<keyword evidence="3" id="KW-1185">Reference proteome</keyword>
<reference evidence="2 3" key="1">
    <citation type="submission" date="2020-08" db="EMBL/GenBank/DDBJ databases">
        <title>Genomic Encyclopedia of Type Strains, Phase IV (KMG-IV): sequencing the most valuable type-strain genomes for metagenomic binning, comparative biology and taxonomic classification.</title>
        <authorList>
            <person name="Goeker M."/>
        </authorList>
    </citation>
    <scope>NUCLEOTIDE SEQUENCE [LARGE SCALE GENOMIC DNA]</scope>
    <source>
        <strain evidence="2 3">DSM 26723</strain>
    </source>
</reference>
<proteinExistence type="predicted"/>
<evidence type="ECO:0000256" key="1">
    <source>
        <dbReference type="SAM" id="MobiDB-lite"/>
    </source>
</evidence>
<protein>
    <submittedName>
        <fullName evidence="2">Uncharacterized protein</fullName>
    </submittedName>
</protein>
<feature type="region of interest" description="Disordered" evidence="1">
    <location>
        <begin position="1"/>
        <end position="35"/>
    </location>
</feature>
<sequence>MSTRRKRQTAPPGRTTLSAESPAAPSRQKSSALVSPEGALEECIGAICLVEVTLHSLESQESSTPEQEVLKRALKAIWSVHDWIYELRPDDLGGEDTDREDGQ</sequence>
<evidence type="ECO:0000313" key="2">
    <source>
        <dbReference type="EMBL" id="MBB6095035.1"/>
    </source>
</evidence>
<dbReference type="Proteomes" id="UP000588068">
    <property type="component" value="Unassembled WGS sequence"/>
</dbReference>
<name>A0A841HT60_9GAMM</name>
<accession>A0A841HT60</accession>